<dbReference type="PANTHER" id="PTHR15503">
    <property type="entry name" value="LDOC1 RELATED"/>
    <property type="match status" value="1"/>
</dbReference>
<dbReference type="Pfam" id="PF19259">
    <property type="entry name" value="Ty3_capsid"/>
    <property type="match status" value="1"/>
</dbReference>
<protein>
    <recommendedName>
        <fullName evidence="2">Ty3 transposon capsid-like protein domain-containing protein</fullName>
    </recommendedName>
</protein>
<feature type="domain" description="Ty3 transposon capsid-like protein" evidence="2">
    <location>
        <begin position="87"/>
        <end position="234"/>
    </location>
</feature>
<evidence type="ECO:0000313" key="4">
    <source>
        <dbReference type="Proteomes" id="UP000261380"/>
    </source>
</evidence>
<dbReference type="PANTHER" id="PTHR15503:SF22">
    <property type="entry name" value="TRANSPOSON TY3-I GAG POLYPROTEIN"/>
    <property type="match status" value="1"/>
</dbReference>
<accession>A0A3B5LJT0</accession>
<feature type="region of interest" description="Disordered" evidence="1">
    <location>
        <begin position="61"/>
        <end position="83"/>
    </location>
</feature>
<dbReference type="Proteomes" id="UP000261380">
    <property type="component" value="Unplaced"/>
</dbReference>
<dbReference type="AlphaFoldDB" id="A0A3B5LJT0"/>
<reference evidence="3" key="2">
    <citation type="submission" date="2025-09" db="UniProtKB">
        <authorList>
            <consortium name="Ensembl"/>
        </authorList>
    </citation>
    <scope>IDENTIFICATION</scope>
</reference>
<evidence type="ECO:0000259" key="2">
    <source>
        <dbReference type="Pfam" id="PF19259"/>
    </source>
</evidence>
<sequence>MTEHSGQPTDPAEALRRTLADQNSLIQSHDAALRILGNQQSETNQRLDNLTNLLQRVLQQGAAAASAAPDPAPDPVRPPSPEKYSGDVYRCGGFLLQCSLAFNHSPRSFTHDGAKISFIISHLSGRALEWAEARFKDPTNFGCSFQEFLVEFKQTFNQEPDNSSCSRNLLSIKQGPRSVADFAVDFRIGAASSGWNEPALKNMFFHTLNESLKDELATIDEPGSLNDLISLAIRLDNRMRDRHKERIRKNPPVRSPLPVGSPPSYSPPLSQTQSEPEPMQIGRARLSPEERQKRMSADLCLYCGLPGNYIASCPSRSKAQTRQ</sequence>
<name>A0A3B5LJT0_9TELE</name>
<keyword evidence="4" id="KW-1185">Reference proteome</keyword>
<feature type="compositionally biased region" description="Pro residues" evidence="1">
    <location>
        <begin position="253"/>
        <end position="266"/>
    </location>
</feature>
<feature type="region of interest" description="Disordered" evidence="1">
    <location>
        <begin position="243"/>
        <end position="290"/>
    </location>
</feature>
<dbReference type="InterPro" id="IPR032567">
    <property type="entry name" value="RTL1-rel"/>
</dbReference>
<evidence type="ECO:0000313" key="3">
    <source>
        <dbReference type="Ensembl" id="ENSXCOP00000010905.1"/>
    </source>
</evidence>
<dbReference type="GeneTree" id="ENSGT00950000183173"/>
<reference evidence="3" key="1">
    <citation type="submission" date="2025-08" db="UniProtKB">
        <authorList>
            <consortium name="Ensembl"/>
        </authorList>
    </citation>
    <scope>IDENTIFICATION</scope>
</reference>
<dbReference type="InterPro" id="IPR045358">
    <property type="entry name" value="Ty3_capsid"/>
</dbReference>
<feature type="compositionally biased region" description="Pro residues" evidence="1">
    <location>
        <begin position="70"/>
        <end position="81"/>
    </location>
</feature>
<organism evidence="3 4">
    <name type="scientific">Xiphophorus couchianus</name>
    <name type="common">Monterrey platyfish</name>
    <dbReference type="NCBI Taxonomy" id="32473"/>
    <lineage>
        <taxon>Eukaryota</taxon>
        <taxon>Metazoa</taxon>
        <taxon>Chordata</taxon>
        <taxon>Craniata</taxon>
        <taxon>Vertebrata</taxon>
        <taxon>Euteleostomi</taxon>
        <taxon>Actinopterygii</taxon>
        <taxon>Neopterygii</taxon>
        <taxon>Teleostei</taxon>
        <taxon>Neoteleostei</taxon>
        <taxon>Acanthomorphata</taxon>
        <taxon>Ovalentaria</taxon>
        <taxon>Atherinomorphae</taxon>
        <taxon>Cyprinodontiformes</taxon>
        <taxon>Poeciliidae</taxon>
        <taxon>Poeciliinae</taxon>
        <taxon>Xiphophorus</taxon>
    </lineage>
</organism>
<dbReference type="STRING" id="32473.ENSXCOP00000010905"/>
<proteinExistence type="predicted"/>
<dbReference type="Ensembl" id="ENSXCOT00000011030.1">
    <property type="protein sequence ID" value="ENSXCOP00000010905.1"/>
    <property type="gene ID" value="ENSXCOG00000008239.1"/>
</dbReference>
<evidence type="ECO:0000256" key="1">
    <source>
        <dbReference type="SAM" id="MobiDB-lite"/>
    </source>
</evidence>